<geneLocation type="plasmid" evidence="1 2">
    <name>pBB1</name>
</geneLocation>
<dbReference type="Proteomes" id="UP000006798">
    <property type="component" value="Plasmid pBB1"/>
</dbReference>
<dbReference type="RefSeq" id="WP_013959558.1">
    <property type="nucleotide sequence ID" value="NC_015727.1"/>
</dbReference>
<dbReference type="EMBL" id="CP002879">
    <property type="protein sequence ID" value="AEI82526.1"/>
    <property type="molecule type" value="Genomic_DNA"/>
</dbReference>
<sequence length="190" mass="20912">MPLPTRKPLHRRQITCTAYLRDDGVIDIEAELKDVSPDGTHLLFKQVPPGGAIHHMHVSVTVDMDLVIQDITARMLSGPAGSCPEVEPAYDALRGLALRAGFRRMVKERVGGVKGCTHMTDLLGPMATTAVQSRFALDRARRNGRMPGDEVGFMPKPALIESCHTYRAESAAVKVIWPPHRRTRDADTPT</sequence>
<dbReference type="Pfam" id="PF11136">
    <property type="entry name" value="DUF2889"/>
    <property type="match status" value="1"/>
</dbReference>
<keyword evidence="1" id="KW-0614">Plasmid</keyword>
<dbReference type="GeneID" id="34312029"/>
<name>F8GUX2_CUPNN</name>
<dbReference type="InterPro" id="IPR021312">
    <property type="entry name" value="DUF2889"/>
</dbReference>
<reference evidence="1 2" key="1">
    <citation type="journal article" date="2011" name="J. Bacteriol.">
        <title>Complete genome sequence of the type strain Cupriavidus necator N-1.</title>
        <authorList>
            <person name="Poehlein A."/>
            <person name="Kusian B."/>
            <person name="Friedrich B."/>
            <person name="Daniel R."/>
            <person name="Bowien B."/>
        </authorList>
    </citation>
    <scope>NUCLEOTIDE SEQUENCE [LARGE SCALE GENOMIC DNA]</scope>
    <source>
        <strain evidence="2">ATCC 43291 / DSM 13513 / CCUG 52238 / LMG 8453 / N-1</strain>
        <plasmid evidence="1 2">pBB1</plasmid>
    </source>
</reference>
<gene>
    <name evidence="1" type="ordered locus">CNE_BB1p11180</name>
</gene>
<dbReference type="KEGG" id="cnc:CNE_BB1p11180"/>
<evidence type="ECO:0000313" key="2">
    <source>
        <dbReference type="Proteomes" id="UP000006798"/>
    </source>
</evidence>
<proteinExistence type="predicted"/>
<protein>
    <recommendedName>
        <fullName evidence="3">DUF2889 domain-containing protein</fullName>
    </recommendedName>
</protein>
<dbReference type="HOGENOM" id="CLU_083007_1_0_4"/>
<evidence type="ECO:0008006" key="3">
    <source>
        <dbReference type="Google" id="ProtNLM"/>
    </source>
</evidence>
<dbReference type="AlphaFoldDB" id="F8GUX2"/>
<organism evidence="1 2">
    <name type="scientific">Cupriavidus necator (strain ATCC 43291 / DSM 13513 / CCUG 52238 / LMG 8453 / N-1)</name>
    <name type="common">Ralstonia eutropha</name>
    <dbReference type="NCBI Taxonomy" id="1042878"/>
    <lineage>
        <taxon>Bacteria</taxon>
        <taxon>Pseudomonadati</taxon>
        <taxon>Pseudomonadota</taxon>
        <taxon>Betaproteobacteria</taxon>
        <taxon>Burkholderiales</taxon>
        <taxon>Burkholderiaceae</taxon>
        <taxon>Cupriavidus</taxon>
    </lineage>
</organism>
<accession>F8GUX2</accession>
<evidence type="ECO:0000313" key="1">
    <source>
        <dbReference type="EMBL" id="AEI82526.1"/>
    </source>
</evidence>